<dbReference type="PANTHER" id="PTHR43135:SF3">
    <property type="entry name" value="ALPHA-D-RIBOSE 1-METHYLPHOSPHONATE 5-TRIPHOSPHATE DIPHOSPHATASE"/>
    <property type="match status" value="1"/>
</dbReference>
<keyword evidence="3" id="KW-1185">Reference proteome</keyword>
<dbReference type="Proteomes" id="UP001597641">
    <property type="component" value="Unassembled WGS sequence"/>
</dbReference>
<gene>
    <name evidence="2" type="ORF">ACFS7Z_21035</name>
</gene>
<feature type="domain" description="Amidohydrolase-related" evidence="1">
    <location>
        <begin position="82"/>
        <end position="431"/>
    </location>
</feature>
<reference evidence="3" key="1">
    <citation type="journal article" date="2019" name="Int. J. Syst. Evol. Microbiol.">
        <title>The Global Catalogue of Microorganisms (GCM) 10K type strain sequencing project: providing services to taxonomists for standard genome sequencing and annotation.</title>
        <authorList>
            <consortium name="The Broad Institute Genomics Platform"/>
            <consortium name="The Broad Institute Genome Sequencing Center for Infectious Disease"/>
            <person name="Wu L."/>
            <person name="Ma J."/>
        </authorList>
    </citation>
    <scope>NUCLEOTIDE SEQUENCE [LARGE SCALE GENOMIC DNA]</scope>
    <source>
        <strain evidence="3">KCTC 23984</strain>
    </source>
</reference>
<dbReference type="SUPFAM" id="SSF51556">
    <property type="entry name" value="Metallo-dependent hydrolases"/>
    <property type="match status" value="1"/>
</dbReference>
<comment type="caution">
    <text evidence="2">The sequence shown here is derived from an EMBL/GenBank/DDBJ whole genome shotgun (WGS) entry which is preliminary data.</text>
</comment>
<proteinExistence type="predicted"/>
<dbReference type="CDD" id="cd01299">
    <property type="entry name" value="Met_dep_hydrolase_A"/>
    <property type="match status" value="1"/>
</dbReference>
<evidence type="ECO:0000259" key="1">
    <source>
        <dbReference type="Pfam" id="PF01979"/>
    </source>
</evidence>
<dbReference type="SUPFAM" id="SSF51338">
    <property type="entry name" value="Composite domain of metallo-dependent hydrolases"/>
    <property type="match status" value="2"/>
</dbReference>
<protein>
    <submittedName>
        <fullName evidence="2">Amidohydrolase family protein</fullName>
    </submittedName>
</protein>
<accession>A0ABW6BYH2</accession>
<dbReference type="Gene3D" id="2.30.40.10">
    <property type="entry name" value="Urease, subunit C, domain 1"/>
    <property type="match status" value="1"/>
</dbReference>
<dbReference type="EMBL" id="JBHUOX010000020">
    <property type="protein sequence ID" value="MFD3002865.1"/>
    <property type="molecule type" value="Genomic_DNA"/>
</dbReference>
<dbReference type="InterPro" id="IPR006680">
    <property type="entry name" value="Amidohydro-rel"/>
</dbReference>
<organism evidence="2 3">
    <name type="scientific">Pontibacter toksunensis</name>
    <dbReference type="NCBI Taxonomy" id="1332631"/>
    <lineage>
        <taxon>Bacteria</taxon>
        <taxon>Pseudomonadati</taxon>
        <taxon>Bacteroidota</taxon>
        <taxon>Cytophagia</taxon>
        <taxon>Cytophagales</taxon>
        <taxon>Hymenobacteraceae</taxon>
        <taxon>Pontibacter</taxon>
    </lineage>
</organism>
<evidence type="ECO:0000313" key="2">
    <source>
        <dbReference type="EMBL" id="MFD3002865.1"/>
    </source>
</evidence>
<dbReference type="InterPro" id="IPR051781">
    <property type="entry name" value="Metallo-dep_Hydrolase"/>
</dbReference>
<dbReference type="InterPro" id="IPR032466">
    <property type="entry name" value="Metal_Hydrolase"/>
</dbReference>
<dbReference type="RefSeq" id="WP_377489090.1">
    <property type="nucleotide sequence ID" value="NZ_JBHUOX010000020.1"/>
</dbReference>
<dbReference type="InterPro" id="IPR057744">
    <property type="entry name" value="OTAase-like"/>
</dbReference>
<evidence type="ECO:0000313" key="3">
    <source>
        <dbReference type="Proteomes" id="UP001597641"/>
    </source>
</evidence>
<dbReference type="PANTHER" id="PTHR43135">
    <property type="entry name" value="ALPHA-D-RIBOSE 1-METHYLPHOSPHONATE 5-TRIPHOSPHATE DIPHOSPHATASE"/>
    <property type="match status" value="1"/>
</dbReference>
<sequence length="436" mass="48216">MKEQIKYLLVLGLFFLFSTLTVAQSIEKCEITFIKAGKLFDSENGKILTNYIIKIEDNKIKEVGKDILIPKNGKVIDLSAYTVLPGLIDGHTHLMTLDNLKDEYPMAEKVLFEGDALRVLRGAKRAKTWLEAGFTTVRDLGDSGPFLDVALKNAINEGTTVGPRMFVSGPIIISEGGQVPGLIKSQREVVEDEYTIVKNVDDAINAVRIHVNYGADIIKIAANNSPNNTSLTIDEMKAIVKMAHRYDKKVTAHATNDLAVWEAVTAGVDGIEHGYQISDTTLTLMAKKGVALVPTDISKPLFNKIYDIVDYKGDKAAAMKWSKDRYQDRLQRAIKAGVTILTGSDNYLDFEMPQGEAAKNILIAYEEEGMKPLDILKSSTYLSAKFMAKENELGTIKEGAFADIIAVKGDVENDFSNTIFNIVFVMKNGEIYVKKE</sequence>
<dbReference type="Pfam" id="PF01979">
    <property type="entry name" value="Amidohydro_1"/>
    <property type="match status" value="1"/>
</dbReference>
<dbReference type="InterPro" id="IPR011059">
    <property type="entry name" value="Metal-dep_hydrolase_composite"/>
</dbReference>
<name>A0ABW6BYH2_9BACT</name>
<dbReference type="Gene3D" id="3.20.20.140">
    <property type="entry name" value="Metal-dependent hydrolases"/>
    <property type="match status" value="1"/>
</dbReference>